<keyword evidence="18" id="KW-1185">Reference proteome</keyword>
<organism evidence="17 18">
    <name type="scientific">Dioscorea zingiberensis</name>
    <dbReference type="NCBI Taxonomy" id="325984"/>
    <lineage>
        <taxon>Eukaryota</taxon>
        <taxon>Viridiplantae</taxon>
        <taxon>Streptophyta</taxon>
        <taxon>Embryophyta</taxon>
        <taxon>Tracheophyta</taxon>
        <taxon>Spermatophyta</taxon>
        <taxon>Magnoliopsida</taxon>
        <taxon>Liliopsida</taxon>
        <taxon>Dioscoreales</taxon>
        <taxon>Dioscoreaceae</taxon>
        <taxon>Dioscorea</taxon>
    </lineage>
</organism>
<evidence type="ECO:0000256" key="14">
    <source>
        <dbReference type="SAM" id="MobiDB-lite"/>
    </source>
</evidence>
<dbReference type="PANTHER" id="PTHR46913:SF1">
    <property type="entry name" value="RING-H2 FINGER PROTEIN ATL16"/>
    <property type="match status" value="1"/>
</dbReference>
<reference evidence="17" key="2">
    <citation type="journal article" date="2022" name="Hortic Res">
        <title>The genome of Dioscorea zingiberensis sheds light on the biosynthesis, origin and evolution of the medicinally important diosgenin saponins.</title>
        <authorList>
            <person name="Li Y."/>
            <person name="Tan C."/>
            <person name="Li Z."/>
            <person name="Guo J."/>
            <person name="Li S."/>
            <person name="Chen X."/>
            <person name="Wang C."/>
            <person name="Dai X."/>
            <person name="Yang H."/>
            <person name="Song W."/>
            <person name="Hou L."/>
            <person name="Xu J."/>
            <person name="Tong Z."/>
            <person name="Xu A."/>
            <person name="Yuan X."/>
            <person name="Wang W."/>
            <person name="Yang Q."/>
            <person name="Chen L."/>
            <person name="Sun Z."/>
            <person name="Wang K."/>
            <person name="Pan B."/>
            <person name="Chen J."/>
            <person name="Bao Y."/>
            <person name="Liu F."/>
            <person name="Qi X."/>
            <person name="Gang D.R."/>
            <person name="Wen J."/>
            <person name="Li J."/>
        </authorList>
    </citation>
    <scope>NUCLEOTIDE SEQUENCE</scope>
    <source>
        <strain evidence="17">Dzin_1.0</strain>
    </source>
</reference>
<evidence type="ECO:0000256" key="15">
    <source>
        <dbReference type="SAM" id="Phobius"/>
    </source>
</evidence>
<protein>
    <recommendedName>
        <fullName evidence="4">RING-type E3 ubiquitin transferase</fullName>
        <ecNumber evidence="4">2.3.2.27</ecNumber>
    </recommendedName>
</protein>
<evidence type="ECO:0000256" key="11">
    <source>
        <dbReference type="ARBA" id="ARBA00022989"/>
    </source>
</evidence>
<dbReference type="CDD" id="cd16461">
    <property type="entry name" value="RING-H2_EL5-like"/>
    <property type="match status" value="1"/>
</dbReference>
<evidence type="ECO:0000256" key="6">
    <source>
        <dbReference type="ARBA" id="ARBA00022692"/>
    </source>
</evidence>
<evidence type="ECO:0000256" key="4">
    <source>
        <dbReference type="ARBA" id="ARBA00012483"/>
    </source>
</evidence>
<comment type="caution">
    <text evidence="17">The sequence shown here is derived from an EMBL/GenBank/DDBJ whole genome shotgun (WGS) entry which is preliminary data.</text>
</comment>
<feature type="region of interest" description="Disordered" evidence="14">
    <location>
        <begin position="1"/>
        <end position="41"/>
    </location>
</feature>
<evidence type="ECO:0000259" key="16">
    <source>
        <dbReference type="PROSITE" id="PS50089"/>
    </source>
</evidence>
<dbReference type="InterPro" id="IPR001841">
    <property type="entry name" value="Znf_RING"/>
</dbReference>
<dbReference type="EMBL" id="JAGGNH010000002">
    <property type="protein sequence ID" value="KAJ0980632.1"/>
    <property type="molecule type" value="Genomic_DNA"/>
</dbReference>
<comment type="pathway">
    <text evidence="3">Protein modification; protein ubiquitination.</text>
</comment>
<evidence type="ECO:0000313" key="17">
    <source>
        <dbReference type="EMBL" id="KAJ0980632.1"/>
    </source>
</evidence>
<dbReference type="Proteomes" id="UP001085076">
    <property type="component" value="Miscellaneous, Linkage group lg02"/>
</dbReference>
<dbReference type="GO" id="GO:0008270">
    <property type="term" value="F:zinc ion binding"/>
    <property type="evidence" value="ECO:0007669"/>
    <property type="project" value="UniProtKB-KW"/>
</dbReference>
<evidence type="ECO:0000256" key="10">
    <source>
        <dbReference type="ARBA" id="ARBA00022833"/>
    </source>
</evidence>
<keyword evidence="9" id="KW-0833">Ubl conjugation pathway</keyword>
<comment type="subcellular location">
    <subcellularLocation>
        <location evidence="2">Membrane</location>
        <topology evidence="2">Single-pass membrane protein</topology>
    </subcellularLocation>
</comment>
<name>A0A9D5CX69_9LILI</name>
<dbReference type="GO" id="GO:0016020">
    <property type="term" value="C:membrane"/>
    <property type="evidence" value="ECO:0007669"/>
    <property type="project" value="UniProtKB-SubCell"/>
</dbReference>
<dbReference type="OrthoDB" id="8062037at2759"/>
<dbReference type="PANTHER" id="PTHR46913">
    <property type="entry name" value="RING-H2 FINGER PROTEIN ATL16"/>
    <property type="match status" value="1"/>
</dbReference>
<evidence type="ECO:0000256" key="12">
    <source>
        <dbReference type="ARBA" id="ARBA00023136"/>
    </source>
</evidence>
<dbReference type="PROSITE" id="PS50089">
    <property type="entry name" value="ZF_RING_2"/>
    <property type="match status" value="1"/>
</dbReference>
<sequence length="262" mass="29278">MYKRKSKDSMFTHLAKHRSKPKNDMDPSHGPGFQIQQQQQQQRNTLGGRIMLSAIAAFFAAIIIVLFFHIYIRYHLLRRARRRRIARLLASSDLSLNPNPSATRGLDPDLLRSLPIAVRSPSDAPTDCSVCLMEIQEGEKVRVLPKCHHEFHTECIDMWFFSHATCPLCRAAVEAETPTRCNTCAGSSSGEAMIGIEEPPVRIDELGLGPRSTRWSAMAVKRFLISDRGLYSGTVADADLERGEGAEQDPHPVPSQSTVQIE</sequence>
<keyword evidence="8 13" id="KW-0863">Zinc-finger</keyword>
<dbReference type="GO" id="GO:0061630">
    <property type="term" value="F:ubiquitin protein ligase activity"/>
    <property type="evidence" value="ECO:0007669"/>
    <property type="project" value="UniProtKB-EC"/>
</dbReference>
<proteinExistence type="predicted"/>
<dbReference type="Pfam" id="PF13639">
    <property type="entry name" value="zf-RING_2"/>
    <property type="match status" value="1"/>
</dbReference>
<dbReference type="SUPFAM" id="SSF57850">
    <property type="entry name" value="RING/U-box"/>
    <property type="match status" value="1"/>
</dbReference>
<dbReference type="SMART" id="SM00184">
    <property type="entry name" value="RING"/>
    <property type="match status" value="1"/>
</dbReference>
<reference evidence="17" key="1">
    <citation type="submission" date="2021-03" db="EMBL/GenBank/DDBJ databases">
        <authorList>
            <person name="Li Z."/>
            <person name="Yang C."/>
        </authorList>
    </citation>
    <scope>NUCLEOTIDE SEQUENCE</scope>
    <source>
        <strain evidence="17">Dzin_1.0</strain>
        <tissue evidence="17">Leaf</tissue>
    </source>
</reference>
<evidence type="ECO:0000256" key="2">
    <source>
        <dbReference type="ARBA" id="ARBA00004167"/>
    </source>
</evidence>
<evidence type="ECO:0000256" key="13">
    <source>
        <dbReference type="PROSITE-ProRule" id="PRU00175"/>
    </source>
</evidence>
<accession>A0A9D5CX69</accession>
<keyword evidence="12 15" id="KW-0472">Membrane</keyword>
<keyword evidence="10" id="KW-0862">Zinc</keyword>
<feature type="domain" description="RING-type" evidence="16">
    <location>
        <begin position="128"/>
        <end position="170"/>
    </location>
</feature>
<keyword evidence="7" id="KW-0479">Metal-binding</keyword>
<dbReference type="GO" id="GO:0016567">
    <property type="term" value="P:protein ubiquitination"/>
    <property type="evidence" value="ECO:0007669"/>
    <property type="project" value="InterPro"/>
</dbReference>
<dbReference type="AlphaFoldDB" id="A0A9D5CX69"/>
<dbReference type="EC" id="2.3.2.27" evidence="4"/>
<evidence type="ECO:0000256" key="7">
    <source>
        <dbReference type="ARBA" id="ARBA00022723"/>
    </source>
</evidence>
<keyword evidence="6 15" id="KW-0812">Transmembrane</keyword>
<feature type="region of interest" description="Disordered" evidence="14">
    <location>
        <begin position="242"/>
        <end position="262"/>
    </location>
</feature>
<evidence type="ECO:0000313" key="18">
    <source>
        <dbReference type="Proteomes" id="UP001085076"/>
    </source>
</evidence>
<keyword evidence="11 15" id="KW-1133">Transmembrane helix</keyword>
<gene>
    <name evidence="17" type="ORF">J5N97_008887</name>
</gene>
<comment type="catalytic activity">
    <reaction evidence="1">
        <text>S-ubiquitinyl-[E2 ubiquitin-conjugating enzyme]-L-cysteine + [acceptor protein]-L-lysine = [E2 ubiquitin-conjugating enzyme]-L-cysteine + N(6)-ubiquitinyl-[acceptor protein]-L-lysine.</text>
        <dbReference type="EC" id="2.3.2.27"/>
    </reaction>
</comment>
<evidence type="ECO:0000256" key="8">
    <source>
        <dbReference type="ARBA" id="ARBA00022771"/>
    </source>
</evidence>
<dbReference type="InterPro" id="IPR044600">
    <property type="entry name" value="ATL1/ATL16-like"/>
</dbReference>
<evidence type="ECO:0000256" key="5">
    <source>
        <dbReference type="ARBA" id="ARBA00022679"/>
    </source>
</evidence>
<evidence type="ECO:0000256" key="9">
    <source>
        <dbReference type="ARBA" id="ARBA00022786"/>
    </source>
</evidence>
<dbReference type="InterPro" id="IPR013083">
    <property type="entry name" value="Znf_RING/FYVE/PHD"/>
</dbReference>
<keyword evidence="5" id="KW-0808">Transferase</keyword>
<evidence type="ECO:0000256" key="1">
    <source>
        <dbReference type="ARBA" id="ARBA00000900"/>
    </source>
</evidence>
<dbReference type="Gene3D" id="3.30.40.10">
    <property type="entry name" value="Zinc/RING finger domain, C3HC4 (zinc finger)"/>
    <property type="match status" value="1"/>
</dbReference>
<feature type="transmembrane region" description="Helical" evidence="15">
    <location>
        <begin position="50"/>
        <end position="74"/>
    </location>
</feature>
<evidence type="ECO:0000256" key="3">
    <source>
        <dbReference type="ARBA" id="ARBA00004906"/>
    </source>
</evidence>